<keyword evidence="9" id="KW-1185">Reference proteome</keyword>
<dbReference type="InterPro" id="IPR016166">
    <property type="entry name" value="FAD-bd_PCMH"/>
</dbReference>
<dbReference type="InterPro" id="IPR006094">
    <property type="entry name" value="Oxid_FAD_bind_N"/>
</dbReference>
<dbReference type="Pfam" id="PF22906">
    <property type="entry name" value="GULLO2-like_3rd"/>
    <property type="match status" value="1"/>
</dbReference>
<dbReference type="GO" id="GO:0016020">
    <property type="term" value="C:membrane"/>
    <property type="evidence" value="ECO:0007669"/>
    <property type="project" value="InterPro"/>
</dbReference>
<comment type="similarity">
    <text evidence="2">Belongs to the oxygen-dependent FAD-linked oxidoreductase family.</text>
</comment>
<dbReference type="PANTHER" id="PTHR13878">
    <property type="entry name" value="GULONOLACTONE OXIDASE"/>
    <property type="match status" value="1"/>
</dbReference>
<dbReference type="PROSITE" id="PS51387">
    <property type="entry name" value="FAD_PCMH"/>
    <property type="match status" value="1"/>
</dbReference>
<dbReference type="KEGG" id="soe:110784305"/>
<dbReference type="GeneID" id="110784305"/>
<evidence type="ECO:0000256" key="7">
    <source>
        <dbReference type="SAM" id="SignalP"/>
    </source>
</evidence>
<gene>
    <name evidence="10" type="primary">LOC110784305</name>
</gene>
<dbReference type="PANTHER" id="PTHR13878:SF67">
    <property type="entry name" value="L-GULONOLACTONE OXIDASE 5"/>
    <property type="match status" value="1"/>
</dbReference>
<protein>
    <recommendedName>
        <fullName evidence="3">L-gulonolactone oxidase</fullName>
        <ecNumber evidence="3">1.1.3.8</ecNumber>
    </recommendedName>
</protein>
<dbReference type="GO" id="GO:0019853">
    <property type="term" value="P:L-ascorbic acid biosynthetic process"/>
    <property type="evidence" value="ECO:0007669"/>
    <property type="project" value="UniProtKB-KW"/>
</dbReference>
<comment type="pathway">
    <text evidence="1">Cofactor biosynthesis; L-ascorbate biosynthesis.</text>
</comment>
<keyword evidence="7" id="KW-0732">Signal</keyword>
<sequence length="595" mass="66186">MLIWILVLSYSILWNNVVICDPPEDPIKCSSGNSPCTITNAYGSFPDRSLCRAANAVYPENEYELISYVKDATKNQRKIKVATKHSHSFTKLVCPDGEDGLIISTKNLNKIINVNIAEQTMTVESGMTLQQLIDEAAKVNLALTNSPYWSGVTVGGMLGTGAHGSSLWGRGSAVHDYVVSLNIVSPGHPEDDYVKVRTLNVGDEDLNAAKISLGVLGVISQVTFKLEPLFKRSITYITKDDDDLEVEALTFGLQHEFADITWLPSRFQAIYRIDDRVPTSTAGDGIYDYFHFYPVPQQAIESVRKIDEFLESNGCDKLYCMSTMSIATGYREMAFGLKNDGLTFTGYPVIGYQNKMQCSGTCLHKHDFVENLYCGWDPRIKGLFFNNNAISLPLNKVSSFIQDIKRLVSMEPTSLCGVEPYFGILMRYVKASSAYLGKDEDVIEFDIMNYRTREASTPRLFPDIYDEIEQLFISKYGGMPHWGKNRNVAFEGVIRKYKDGGKFVRVKEEYDPLGLFSSEWTDFILGLKQGSSSSSSLGCALEGLCICSTNDDCGSGYSCENGRVYTEAKVCRKLGTNNTCVANSIDDVKLIAYKG</sequence>
<dbReference type="SUPFAM" id="SSF56176">
    <property type="entry name" value="FAD-binding/transporter-associated domain-like"/>
    <property type="match status" value="1"/>
</dbReference>
<dbReference type="GO" id="GO:0071949">
    <property type="term" value="F:FAD binding"/>
    <property type="evidence" value="ECO:0007669"/>
    <property type="project" value="InterPro"/>
</dbReference>
<evidence type="ECO:0000313" key="9">
    <source>
        <dbReference type="Proteomes" id="UP000813463"/>
    </source>
</evidence>
<dbReference type="EC" id="1.1.3.8" evidence="3"/>
<dbReference type="Gene3D" id="3.30.465.10">
    <property type="match status" value="1"/>
</dbReference>
<dbReference type="InterPro" id="IPR010030">
    <property type="entry name" value="GULO_Plant"/>
</dbReference>
<feature type="signal peptide" evidence="7">
    <location>
        <begin position="1"/>
        <end position="20"/>
    </location>
</feature>
<feature type="domain" description="FAD-binding PCMH-type" evidence="8">
    <location>
        <begin position="49"/>
        <end position="229"/>
    </location>
</feature>
<dbReference type="InterPro" id="IPR016169">
    <property type="entry name" value="FAD-bd_PCMH_sub2"/>
</dbReference>
<keyword evidence="4" id="KW-0060">Ascorbate biosynthesis</keyword>
<dbReference type="GO" id="GO:0050105">
    <property type="term" value="F:L-gulonolactone oxidase activity"/>
    <property type="evidence" value="ECO:0007669"/>
    <property type="project" value="UniProtKB-EC"/>
</dbReference>
<dbReference type="GO" id="GO:0016491">
    <property type="term" value="F:oxidoreductase activity"/>
    <property type="evidence" value="ECO:0000318"/>
    <property type="project" value="GO_Central"/>
</dbReference>
<dbReference type="InterPro" id="IPR007173">
    <property type="entry name" value="ALO_C"/>
</dbReference>
<dbReference type="InterPro" id="IPR050432">
    <property type="entry name" value="FAD-linked_Oxidoreductases_BP"/>
</dbReference>
<feature type="chain" id="PRO_5045783344" description="L-gulonolactone oxidase" evidence="7">
    <location>
        <begin position="21"/>
        <end position="595"/>
    </location>
</feature>
<reference evidence="10" key="2">
    <citation type="submission" date="2025-08" db="UniProtKB">
        <authorList>
            <consortium name="RefSeq"/>
        </authorList>
    </citation>
    <scope>IDENTIFICATION</scope>
    <source>
        <tissue evidence="10">Leaf</tissue>
    </source>
</reference>
<evidence type="ECO:0000256" key="3">
    <source>
        <dbReference type="ARBA" id="ARBA00013121"/>
    </source>
</evidence>
<dbReference type="Proteomes" id="UP000813463">
    <property type="component" value="Chromosome 6"/>
</dbReference>
<organism evidence="9 10">
    <name type="scientific">Spinacia oleracea</name>
    <name type="common">Spinach</name>
    <dbReference type="NCBI Taxonomy" id="3562"/>
    <lineage>
        <taxon>Eukaryota</taxon>
        <taxon>Viridiplantae</taxon>
        <taxon>Streptophyta</taxon>
        <taxon>Embryophyta</taxon>
        <taxon>Tracheophyta</taxon>
        <taxon>Spermatophyta</taxon>
        <taxon>Magnoliopsida</taxon>
        <taxon>eudicotyledons</taxon>
        <taxon>Gunneridae</taxon>
        <taxon>Pentapetalae</taxon>
        <taxon>Caryophyllales</taxon>
        <taxon>Chenopodiaceae</taxon>
        <taxon>Chenopodioideae</taxon>
        <taxon>Anserineae</taxon>
        <taxon>Spinacia</taxon>
    </lineage>
</organism>
<evidence type="ECO:0000256" key="2">
    <source>
        <dbReference type="ARBA" id="ARBA00005466"/>
    </source>
</evidence>
<accession>A0A9R0I864</accession>
<evidence type="ECO:0000256" key="6">
    <source>
        <dbReference type="ARBA" id="ARBA00048083"/>
    </source>
</evidence>
<evidence type="ECO:0000256" key="5">
    <source>
        <dbReference type="ARBA" id="ARBA00023002"/>
    </source>
</evidence>
<evidence type="ECO:0000313" key="10">
    <source>
        <dbReference type="RefSeq" id="XP_021844439.2"/>
    </source>
</evidence>
<name>A0A9R0I864_SPIOL</name>
<dbReference type="Gene3D" id="3.30.70.2520">
    <property type="match status" value="1"/>
</dbReference>
<dbReference type="NCBIfam" id="TIGR01677">
    <property type="entry name" value="pln_FAD_oxido"/>
    <property type="match status" value="1"/>
</dbReference>
<evidence type="ECO:0000256" key="1">
    <source>
        <dbReference type="ARBA" id="ARBA00005147"/>
    </source>
</evidence>
<dbReference type="RefSeq" id="XP_021844439.2">
    <property type="nucleotide sequence ID" value="XM_021988747.2"/>
</dbReference>
<dbReference type="Pfam" id="PF04030">
    <property type="entry name" value="ALO"/>
    <property type="match status" value="1"/>
</dbReference>
<dbReference type="GO" id="GO:0003885">
    <property type="term" value="F:D-arabinono-1,4-lactone oxidase activity"/>
    <property type="evidence" value="ECO:0007669"/>
    <property type="project" value="InterPro"/>
</dbReference>
<reference evidence="9" key="1">
    <citation type="journal article" date="2021" name="Nat. Commun.">
        <title>Genomic analyses provide insights into spinach domestication and the genetic basis of agronomic traits.</title>
        <authorList>
            <person name="Cai X."/>
            <person name="Sun X."/>
            <person name="Xu C."/>
            <person name="Sun H."/>
            <person name="Wang X."/>
            <person name="Ge C."/>
            <person name="Zhang Z."/>
            <person name="Wang Q."/>
            <person name="Fei Z."/>
            <person name="Jiao C."/>
            <person name="Wang Q."/>
        </authorList>
    </citation>
    <scope>NUCLEOTIDE SEQUENCE [LARGE SCALE GENOMIC DNA]</scope>
    <source>
        <strain evidence="9">cv. Varoflay</strain>
    </source>
</reference>
<dbReference type="AlphaFoldDB" id="A0A9R0I864"/>
<evidence type="ECO:0000259" key="8">
    <source>
        <dbReference type="PROSITE" id="PS51387"/>
    </source>
</evidence>
<dbReference type="InterPro" id="IPR036318">
    <property type="entry name" value="FAD-bd_PCMH-like_sf"/>
</dbReference>
<keyword evidence="5" id="KW-0560">Oxidoreductase</keyword>
<dbReference type="InterPro" id="IPR055154">
    <property type="entry name" value="GULLO2-like_C"/>
</dbReference>
<comment type="catalytic activity">
    <reaction evidence="6">
        <text>L-gulono-1,4-lactone + O2 = L-ascorbate + H2O2 + H(+)</text>
        <dbReference type="Rhea" id="RHEA:32363"/>
        <dbReference type="ChEBI" id="CHEBI:15378"/>
        <dbReference type="ChEBI" id="CHEBI:15379"/>
        <dbReference type="ChEBI" id="CHEBI:16240"/>
        <dbReference type="ChEBI" id="CHEBI:17587"/>
        <dbReference type="ChEBI" id="CHEBI:38290"/>
        <dbReference type="EC" id="1.1.3.8"/>
    </reaction>
</comment>
<proteinExistence type="inferred from homology"/>
<evidence type="ECO:0000256" key="4">
    <source>
        <dbReference type="ARBA" id="ARBA00022644"/>
    </source>
</evidence>
<dbReference type="Pfam" id="PF01565">
    <property type="entry name" value="FAD_binding_4"/>
    <property type="match status" value="1"/>
</dbReference>